<comment type="domain">
    <text evidence="12">Consists of three domains; the N-terminal catalytic domain, the editing domain and the C-terminal C-Ala domain. The editing domain removes incorrectly charged amino acids, while the C-Ala domain, along with tRNA(Ala), serves as a bridge to cooperatively bring together the editing and aminoacylation centers thus stimulating deacylation of misacylated tRNAs.</text>
</comment>
<dbReference type="PRINTS" id="PR00980">
    <property type="entry name" value="TRNASYNTHALA"/>
</dbReference>
<dbReference type="Gene3D" id="2.40.30.130">
    <property type="match status" value="1"/>
</dbReference>
<keyword evidence="13" id="KW-0175">Coiled coil</keyword>
<dbReference type="InterPro" id="IPR003156">
    <property type="entry name" value="DHHA1_dom"/>
</dbReference>
<dbReference type="NCBIfam" id="TIGR00344">
    <property type="entry name" value="alaS"/>
    <property type="match status" value="1"/>
</dbReference>
<dbReference type="FunFam" id="3.10.310.40:FF:000001">
    <property type="entry name" value="Alanine--tRNA ligase"/>
    <property type="match status" value="1"/>
</dbReference>
<evidence type="ECO:0000256" key="4">
    <source>
        <dbReference type="ARBA" id="ARBA00022598"/>
    </source>
</evidence>
<evidence type="ECO:0000256" key="11">
    <source>
        <dbReference type="ARBA" id="ARBA00023146"/>
    </source>
</evidence>
<evidence type="ECO:0000256" key="13">
    <source>
        <dbReference type="SAM" id="Coils"/>
    </source>
</evidence>
<feature type="domain" description="Alanyl-transfer RNA synthetases family profile" evidence="14">
    <location>
        <begin position="1"/>
        <end position="710"/>
    </location>
</feature>
<evidence type="ECO:0000256" key="5">
    <source>
        <dbReference type="ARBA" id="ARBA00022723"/>
    </source>
</evidence>
<evidence type="ECO:0000256" key="12">
    <source>
        <dbReference type="HAMAP-Rule" id="MF_00036"/>
    </source>
</evidence>
<dbReference type="Pfam" id="PF07973">
    <property type="entry name" value="tRNA_SAD"/>
    <property type="match status" value="1"/>
</dbReference>
<keyword evidence="7 12" id="KW-0862">Zinc</keyword>
<comment type="caution">
    <text evidence="15">The sequence shown here is derived from an EMBL/GenBank/DDBJ whole genome shotgun (WGS) entry which is preliminary data.</text>
</comment>
<dbReference type="GO" id="GO:0004813">
    <property type="term" value="F:alanine-tRNA ligase activity"/>
    <property type="evidence" value="ECO:0007669"/>
    <property type="project" value="UniProtKB-UniRule"/>
</dbReference>
<keyword evidence="5 12" id="KW-0479">Metal-binding</keyword>
<dbReference type="HAMAP" id="MF_00036_B">
    <property type="entry name" value="Ala_tRNA_synth_B"/>
    <property type="match status" value="1"/>
</dbReference>
<organism evidence="15 16">
    <name type="scientific">Flexistipes sinusarabici</name>
    <dbReference type="NCBI Taxonomy" id="2352"/>
    <lineage>
        <taxon>Bacteria</taxon>
        <taxon>Pseudomonadati</taxon>
        <taxon>Deferribacterota</taxon>
        <taxon>Deferribacteres</taxon>
        <taxon>Deferribacterales</taxon>
        <taxon>Flexistipitaceae</taxon>
        <taxon>Flexistipes</taxon>
    </lineage>
</organism>
<feature type="binding site" evidence="12">
    <location>
        <position position="569"/>
    </location>
    <ligand>
        <name>Zn(2+)</name>
        <dbReference type="ChEBI" id="CHEBI:29105"/>
    </ligand>
</feature>
<evidence type="ECO:0000256" key="6">
    <source>
        <dbReference type="ARBA" id="ARBA00022741"/>
    </source>
</evidence>
<dbReference type="InterPro" id="IPR012947">
    <property type="entry name" value="tRNA_SAD"/>
</dbReference>
<dbReference type="PANTHER" id="PTHR11777:SF9">
    <property type="entry name" value="ALANINE--TRNA LIGASE, CYTOPLASMIC"/>
    <property type="match status" value="1"/>
</dbReference>
<evidence type="ECO:0000313" key="15">
    <source>
        <dbReference type="EMBL" id="HCW93749.1"/>
    </source>
</evidence>
<dbReference type="FunFam" id="3.30.930.10:FF:000004">
    <property type="entry name" value="Alanine--tRNA ligase"/>
    <property type="match status" value="1"/>
</dbReference>
<dbReference type="Gene3D" id="3.10.310.40">
    <property type="match status" value="1"/>
</dbReference>
<dbReference type="InterPro" id="IPR023033">
    <property type="entry name" value="Ala_tRNA_ligase_euk/bac"/>
</dbReference>
<dbReference type="FunFam" id="3.30.980.10:FF:000004">
    <property type="entry name" value="Alanine--tRNA ligase, cytoplasmic"/>
    <property type="match status" value="1"/>
</dbReference>
<dbReference type="InterPro" id="IPR050058">
    <property type="entry name" value="Ala-tRNA_ligase"/>
</dbReference>
<evidence type="ECO:0000256" key="2">
    <source>
        <dbReference type="ARBA" id="ARBA00008226"/>
    </source>
</evidence>
<accession>A0A3D5QEQ2</accession>
<dbReference type="PROSITE" id="PS50860">
    <property type="entry name" value="AA_TRNA_LIGASE_II_ALA"/>
    <property type="match status" value="1"/>
</dbReference>
<sequence length="872" mass="98076">MTGKEIRQKFLDFFEQKDHTIVKSSSLVPENDPTLLFTNAGMNQFKDTFLGVEKRNYSRAATCQKVVRAGGKHNDLENVGRTARHHTFFEMLGNFSFGDYFKRGVINYAWEFLTEVLGLDKEKLYISVFHKDDEAFNIWKNEIGIPEERISKLGEKENFWSMGDTGPCGPCSEIHIDQGPKIGCGRSDCDPECDCDRFLELWNLVFMQYDRDAEGTLHPLPKPSIDTGMGLERIAAVVQNVTSNFDTDLIRPIIEETSSIAGIRYKDNEKFDISLRVIADHARATTFLISDGVIPANEGRGYVLKRIMRRAMRHGRLIGIKENFFYKICEFVVDFMSDHYLELVDKKNYISKIVKQEESRFKNTLTTGLKITESLIEKYKYDKYIPGKEIFTLYDTYGFPVDLLEDIAEENGFSLDMEGFKKEMSAQQEKAKRAWSGSGDTAVDERFKKLASKFRTEFDGYDKLSLESEILGIISKGNNTEEAKQGDKIEIILSKTPFYPEGGGETGDKGYIKSDNAVAEVKDTKKYAESLIVHEAEILNGTLKVGEIITAEVNSEFRKAVEKNHTSTHLIHKALREVLGDHVRQSGSLVDSEKLRFDFTHFSPLSREEIVEIENIVNKKIQENLPVKKEITDIDSAIQKGAMAIFGEKYGDTVRVVSVNDFSKELCGGCHVDNTGEIGLFKITTETSVASGIRRIEALTGIKAFEELSKIYRMAEDTAGLLKTVPSKLFESVDSQNKKVKELEKRLKELKDKLNSRQTEKLLENVKEKNGIKILTLRADEQDINSLRNMTDVAKAKLKSGIVVIGSENKGKAIFICGVTKDLTDRYKAGDIVKKVAAVCGGSGGGKAEMAQAGAKDINKIDEALETVYNIL</sequence>
<comment type="subcellular location">
    <subcellularLocation>
        <location evidence="1 12">Cytoplasm</location>
    </subcellularLocation>
</comment>
<dbReference type="Proteomes" id="UP000262325">
    <property type="component" value="Unassembled WGS sequence"/>
</dbReference>
<keyword evidence="4 12" id="KW-0436">Ligase</keyword>
<dbReference type="Gene3D" id="3.30.980.10">
    <property type="entry name" value="Threonyl-trna Synthetase, Chain A, domain 2"/>
    <property type="match status" value="1"/>
</dbReference>
<dbReference type="Pfam" id="PF02272">
    <property type="entry name" value="DHHA1"/>
    <property type="match status" value="1"/>
</dbReference>
<dbReference type="SUPFAM" id="SSF101353">
    <property type="entry name" value="Putative anticodon-binding domain of alanyl-tRNA synthetase (AlaRS)"/>
    <property type="match status" value="1"/>
</dbReference>
<dbReference type="GO" id="GO:0005829">
    <property type="term" value="C:cytosol"/>
    <property type="evidence" value="ECO:0007669"/>
    <property type="project" value="TreeGrafter"/>
</dbReference>
<dbReference type="InterPro" id="IPR045864">
    <property type="entry name" value="aa-tRNA-synth_II/BPL/LPL"/>
</dbReference>
<dbReference type="Pfam" id="PF01411">
    <property type="entry name" value="tRNA-synt_2c"/>
    <property type="match status" value="1"/>
</dbReference>
<keyword evidence="10 12" id="KW-0648">Protein biosynthesis</keyword>
<evidence type="ECO:0000256" key="9">
    <source>
        <dbReference type="ARBA" id="ARBA00022884"/>
    </source>
</evidence>
<dbReference type="PANTHER" id="PTHR11777">
    <property type="entry name" value="ALANYL-TRNA SYNTHETASE"/>
    <property type="match status" value="1"/>
</dbReference>
<dbReference type="AlphaFoldDB" id="A0A3D5QEQ2"/>
<feature type="coiled-coil region" evidence="13">
    <location>
        <begin position="733"/>
        <end position="760"/>
    </location>
</feature>
<dbReference type="FunFam" id="3.30.54.20:FF:000001">
    <property type="entry name" value="Alanine--tRNA ligase"/>
    <property type="match status" value="1"/>
</dbReference>
<dbReference type="GO" id="GO:0005524">
    <property type="term" value="F:ATP binding"/>
    <property type="evidence" value="ECO:0007669"/>
    <property type="project" value="UniProtKB-UniRule"/>
</dbReference>
<keyword evidence="9 12" id="KW-0694">RNA-binding</keyword>
<feature type="binding site" evidence="12">
    <location>
        <position position="671"/>
    </location>
    <ligand>
        <name>Zn(2+)</name>
        <dbReference type="ChEBI" id="CHEBI:29105"/>
    </ligand>
</feature>
<reference evidence="15 16" key="1">
    <citation type="journal article" date="2018" name="Nat. Biotechnol.">
        <title>A standardized bacterial taxonomy based on genome phylogeny substantially revises the tree of life.</title>
        <authorList>
            <person name="Parks D.H."/>
            <person name="Chuvochina M."/>
            <person name="Waite D.W."/>
            <person name="Rinke C."/>
            <person name="Skarshewski A."/>
            <person name="Chaumeil P.A."/>
            <person name="Hugenholtz P."/>
        </authorList>
    </citation>
    <scope>NUCLEOTIDE SEQUENCE [LARGE SCALE GENOMIC DNA]</scope>
    <source>
        <strain evidence="15">UBA8672</strain>
    </source>
</reference>
<dbReference type="EC" id="6.1.1.7" evidence="12"/>
<comment type="cofactor">
    <cofactor evidence="12">
        <name>Zn(2+)</name>
        <dbReference type="ChEBI" id="CHEBI:29105"/>
    </cofactor>
    <text evidence="12">Binds 1 zinc ion per subunit.</text>
</comment>
<dbReference type="Gene3D" id="3.30.54.20">
    <property type="match status" value="1"/>
</dbReference>
<dbReference type="FunFam" id="2.40.30.130:FF:000001">
    <property type="entry name" value="Alanine--tRNA ligase"/>
    <property type="match status" value="1"/>
</dbReference>
<name>A0A3D5QEQ2_FLESI</name>
<dbReference type="SUPFAM" id="SSF55186">
    <property type="entry name" value="ThrRS/AlaRS common domain"/>
    <property type="match status" value="1"/>
</dbReference>
<dbReference type="GO" id="GO:0006419">
    <property type="term" value="P:alanyl-tRNA aminoacylation"/>
    <property type="evidence" value="ECO:0007669"/>
    <property type="project" value="UniProtKB-UniRule"/>
</dbReference>
<comment type="similarity">
    <text evidence="2 12">Belongs to the class-II aminoacyl-tRNA synthetase family.</text>
</comment>
<evidence type="ECO:0000256" key="7">
    <source>
        <dbReference type="ARBA" id="ARBA00022833"/>
    </source>
</evidence>
<evidence type="ECO:0000259" key="14">
    <source>
        <dbReference type="PROSITE" id="PS50860"/>
    </source>
</evidence>
<dbReference type="SUPFAM" id="SSF55681">
    <property type="entry name" value="Class II aaRS and biotin synthetases"/>
    <property type="match status" value="1"/>
</dbReference>
<gene>
    <name evidence="12" type="primary">alaS</name>
    <name evidence="15" type="ORF">DHM44_08710</name>
</gene>
<keyword evidence="3 12" id="KW-0820">tRNA-binding</keyword>
<dbReference type="InterPro" id="IPR018162">
    <property type="entry name" value="Ala-tRNA-ligase_IIc_anticod-bd"/>
</dbReference>
<dbReference type="InterPro" id="IPR018164">
    <property type="entry name" value="Ala-tRNA-synth_IIc_N"/>
</dbReference>
<feature type="binding site" evidence="12">
    <location>
        <position position="565"/>
    </location>
    <ligand>
        <name>Zn(2+)</name>
        <dbReference type="ChEBI" id="CHEBI:29105"/>
    </ligand>
</feature>
<comment type="catalytic activity">
    <reaction evidence="12">
        <text>tRNA(Ala) + L-alanine + ATP = L-alanyl-tRNA(Ala) + AMP + diphosphate</text>
        <dbReference type="Rhea" id="RHEA:12540"/>
        <dbReference type="Rhea" id="RHEA-COMP:9657"/>
        <dbReference type="Rhea" id="RHEA-COMP:9923"/>
        <dbReference type="ChEBI" id="CHEBI:30616"/>
        <dbReference type="ChEBI" id="CHEBI:33019"/>
        <dbReference type="ChEBI" id="CHEBI:57972"/>
        <dbReference type="ChEBI" id="CHEBI:78442"/>
        <dbReference type="ChEBI" id="CHEBI:78497"/>
        <dbReference type="ChEBI" id="CHEBI:456215"/>
        <dbReference type="EC" id="6.1.1.7"/>
    </reaction>
</comment>
<keyword evidence="11 12" id="KW-0030">Aminoacyl-tRNA synthetase</keyword>
<proteinExistence type="inferred from homology"/>
<dbReference type="SMART" id="SM00863">
    <property type="entry name" value="tRNA_SAD"/>
    <property type="match status" value="1"/>
</dbReference>
<dbReference type="InterPro" id="IPR002318">
    <property type="entry name" value="Ala-tRNA-lgiase_IIc"/>
</dbReference>
<dbReference type="Gene3D" id="3.30.930.10">
    <property type="entry name" value="Bira Bifunctional Protein, Domain 2"/>
    <property type="match status" value="1"/>
</dbReference>
<keyword evidence="6 12" id="KW-0547">Nucleotide-binding</keyword>
<comment type="function">
    <text evidence="12">Catalyzes the attachment of alanine to tRNA(Ala) in a two-step reaction: alanine is first activated by ATP to form Ala-AMP and then transferred to the acceptor end of tRNA(Ala). Also edits incorrectly charged Ser-tRNA(Ala) and Gly-tRNA(Ala) via its editing domain.</text>
</comment>
<dbReference type="GO" id="GO:0002161">
    <property type="term" value="F:aminoacyl-tRNA deacylase activity"/>
    <property type="evidence" value="ECO:0007669"/>
    <property type="project" value="TreeGrafter"/>
</dbReference>
<dbReference type="InterPro" id="IPR018163">
    <property type="entry name" value="Thr/Ala-tRNA-synth_IIc_edit"/>
</dbReference>
<dbReference type="EMBL" id="DPPF01000181">
    <property type="protein sequence ID" value="HCW93749.1"/>
    <property type="molecule type" value="Genomic_DNA"/>
</dbReference>
<evidence type="ECO:0000313" key="16">
    <source>
        <dbReference type="Proteomes" id="UP000262325"/>
    </source>
</evidence>
<keyword evidence="12" id="KW-0963">Cytoplasm</keyword>
<protein>
    <recommendedName>
        <fullName evidence="12">Alanine--tRNA ligase</fullName>
        <ecNumber evidence="12">6.1.1.7</ecNumber>
    </recommendedName>
    <alternativeName>
        <fullName evidence="12">Alanyl-tRNA synthetase</fullName>
        <shortName evidence="12">AlaRS</shortName>
    </alternativeName>
</protein>
<feature type="binding site" evidence="12">
    <location>
        <position position="667"/>
    </location>
    <ligand>
        <name>Zn(2+)</name>
        <dbReference type="ChEBI" id="CHEBI:29105"/>
    </ligand>
</feature>
<dbReference type="SUPFAM" id="SSF50447">
    <property type="entry name" value="Translation proteins"/>
    <property type="match status" value="1"/>
</dbReference>
<dbReference type="GO" id="GO:0008270">
    <property type="term" value="F:zinc ion binding"/>
    <property type="evidence" value="ECO:0007669"/>
    <property type="project" value="UniProtKB-UniRule"/>
</dbReference>
<dbReference type="InterPro" id="IPR018165">
    <property type="entry name" value="Ala-tRNA-synth_IIc_core"/>
</dbReference>
<evidence type="ECO:0000256" key="3">
    <source>
        <dbReference type="ARBA" id="ARBA00022555"/>
    </source>
</evidence>
<evidence type="ECO:0000256" key="1">
    <source>
        <dbReference type="ARBA" id="ARBA00004496"/>
    </source>
</evidence>
<keyword evidence="8 12" id="KW-0067">ATP-binding</keyword>
<dbReference type="InterPro" id="IPR009000">
    <property type="entry name" value="Transl_B-barrel_sf"/>
</dbReference>
<dbReference type="CDD" id="cd00673">
    <property type="entry name" value="AlaRS_core"/>
    <property type="match status" value="1"/>
</dbReference>
<evidence type="ECO:0000256" key="8">
    <source>
        <dbReference type="ARBA" id="ARBA00022840"/>
    </source>
</evidence>
<evidence type="ECO:0000256" key="10">
    <source>
        <dbReference type="ARBA" id="ARBA00022917"/>
    </source>
</evidence>
<dbReference type="GO" id="GO:0000049">
    <property type="term" value="F:tRNA binding"/>
    <property type="evidence" value="ECO:0007669"/>
    <property type="project" value="UniProtKB-KW"/>
</dbReference>
<dbReference type="Gene3D" id="6.10.250.550">
    <property type="match status" value="1"/>
</dbReference>